<gene>
    <name evidence="2" type="ORF">TCAL_13587</name>
</gene>
<keyword evidence="3" id="KW-1185">Reference proteome</keyword>
<sequence length="620" mass="70994">MSEPPHENHATKAHSITYWACPNCIYKTIRADNLQRHMINNHKWDKTSEFFKTLNHSNRKEMCRGCKRIRTNMSRHKQTCPGIKTLEMAKEQRKRPPISVYHPPIASKYVPALKDIENNSVEDCYLKFLGKCSPSTKYNYKRHLRTFFTYMEQQCPGFDPKDLFLTFTKPKEEAFTLPASFIRGFAEQCTASVLLNAMKAIASFINLYHDFVLSHAADADQRVLDQATRNIDHSRILLKNLSKQAYSEARSTLGTNRWKKRQTADLTTQPELVRMYCGMLLTSAKLKDICENLTRTSPSQGDFVPSKIRDITMMILEMTSGGLRAVSIRNLTLGEFQDRQIVSRKPLEVIMRCSSHKTAKFYGAALFIIKSPMVHDFLEKYVKYARLGIGGSAGYLQQPESPLFPSKSNRTLQSTKGGIKWARAALLEIGVENVQDPKLLSFTSAAIRKAFCDFGSIALPNGEEEKSLSKDTALHMGHSVQTADRHYKVNIDASRRVSERVHQLLFGNVKYQAADFPESDGCVKDDSEAADEKRNEPVGSPQHHQFSEGERQMCSQYFLRNRRICIDNADMKSALKNKEFENLYKKILTLVNGSDRKAKQRIRSAIRKFERKYDEYDEED</sequence>
<proteinExistence type="predicted"/>
<name>A0A553PIG8_TIGCA</name>
<dbReference type="EMBL" id="VCGU01000004">
    <property type="protein sequence ID" value="TRY77481.1"/>
    <property type="molecule type" value="Genomic_DNA"/>
</dbReference>
<dbReference type="Proteomes" id="UP000318571">
    <property type="component" value="Chromosome 5"/>
</dbReference>
<accession>A0A553PIG8</accession>
<evidence type="ECO:0000313" key="3">
    <source>
        <dbReference type="Proteomes" id="UP000318571"/>
    </source>
</evidence>
<evidence type="ECO:0000256" key="1">
    <source>
        <dbReference type="SAM" id="MobiDB-lite"/>
    </source>
</evidence>
<protein>
    <submittedName>
        <fullName evidence="2">Uncharacterized protein</fullName>
    </submittedName>
</protein>
<organism evidence="2 3">
    <name type="scientific">Tigriopus californicus</name>
    <name type="common">Marine copepod</name>
    <dbReference type="NCBI Taxonomy" id="6832"/>
    <lineage>
        <taxon>Eukaryota</taxon>
        <taxon>Metazoa</taxon>
        <taxon>Ecdysozoa</taxon>
        <taxon>Arthropoda</taxon>
        <taxon>Crustacea</taxon>
        <taxon>Multicrustacea</taxon>
        <taxon>Hexanauplia</taxon>
        <taxon>Copepoda</taxon>
        <taxon>Harpacticoida</taxon>
        <taxon>Harpacticidae</taxon>
        <taxon>Tigriopus</taxon>
    </lineage>
</organism>
<dbReference type="AlphaFoldDB" id="A0A553PIG8"/>
<feature type="region of interest" description="Disordered" evidence="1">
    <location>
        <begin position="520"/>
        <end position="550"/>
    </location>
</feature>
<evidence type="ECO:0000313" key="2">
    <source>
        <dbReference type="EMBL" id="TRY77481.1"/>
    </source>
</evidence>
<feature type="compositionally biased region" description="Basic and acidic residues" evidence="1">
    <location>
        <begin position="521"/>
        <end position="536"/>
    </location>
</feature>
<reference evidence="2 3" key="1">
    <citation type="journal article" date="2018" name="Nat. Ecol. Evol.">
        <title>Genomic signatures of mitonuclear coevolution across populations of Tigriopus californicus.</title>
        <authorList>
            <person name="Barreto F.S."/>
            <person name="Watson E.T."/>
            <person name="Lima T.G."/>
            <person name="Willett C.S."/>
            <person name="Edmands S."/>
            <person name="Li W."/>
            <person name="Burton R.S."/>
        </authorList>
    </citation>
    <scope>NUCLEOTIDE SEQUENCE [LARGE SCALE GENOMIC DNA]</scope>
    <source>
        <strain evidence="2 3">San Diego</strain>
    </source>
</reference>
<comment type="caution">
    <text evidence="2">The sequence shown here is derived from an EMBL/GenBank/DDBJ whole genome shotgun (WGS) entry which is preliminary data.</text>
</comment>